<dbReference type="InterPro" id="IPR011765">
    <property type="entry name" value="Pept_M16_N"/>
</dbReference>
<evidence type="ECO:0000313" key="5">
    <source>
        <dbReference type="Proteomes" id="UP000228920"/>
    </source>
</evidence>
<dbReference type="InterPro" id="IPR011249">
    <property type="entry name" value="Metalloenz_LuxS/M16"/>
</dbReference>
<reference evidence="5" key="1">
    <citation type="submission" date="2017-09" db="EMBL/GenBank/DDBJ databases">
        <title>Depth-based differentiation of microbial function through sediment-hosted aquifers and enrichment of novel symbionts in the deep terrestrial subsurface.</title>
        <authorList>
            <person name="Probst A.J."/>
            <person name="Ladd B."/>
            <person name="Jarett J.K."/>
            <person name="Geller-Mcgrath D.E."/>
            <person name="Sieber C.M.K."/>
            <person name="Emerson J.B."/>
            <person name="Anantharaman K."/>
            <person name="Thomas B.C."/>
            <person name="Malmstrom R."/>
            <person name="Stieglmeier M."/>
            <person name="Klingl A."/>
            <person name="Woyke T."/>
            <person name="Ryan C.M."/>
            <person name="Banfield J.F."/>
        </authorList>
    </citation>
    <scope>NUCLEOTIDE SEQUENCE [LARGE SCALE GENOMIC DNA]</scope>
</reference>
<dbReference type="InterPro" id="IPR050361">
    <property type="entry name" value="MPP/UQCRC_Complex"/>
</dbReference>
<dbReference type="Pfam" id="PF00675">
    <property type="entry name" value="Peptidase_M16"/>
    <property type="match status" value="1"/>
</dbReference>
<protein>
    <recommendedName>
        <fullName evidence="6">Insulinase family protein</fullName>
    </recommendedName>
</protein>
<evidence type="ECO:0000313" key="4">
    <source>
        <dbReference type="EMBL" id="PIZ48052.1"/>
    </source>
</evidence>
<sequence length="428" mass="47943">MPEYQKTTLPNGLRILSIPKQESPSTTVMVLVGVGSRFETEDQSGIAHFIEHNVFKGTTTRTKPNQVSFDIESIGGDSNAGTGNEFTYYWAKSAAPLAPKILDVMLDISLNMTFPQKDLEIERGNVIEEINMYEDNPMRKVMVDYIDLVWNGHPLGRKISGTKETVSAFTRDDMVNFVHQNYTMDKTVVVISGGGDHKALVDQVVNAYQDVSSQKGPTAMLYQDVQDKGLVNVVHKELEQSHLCMGFRTFGRHDERSYVLDVANAILGEGMSSRLFFKVREELGLAYYIGSSIWDFDETGLWFVRAGVDNKRVDEALSAITAEFIKLARNKVTNDEINRAKEFIKGKTLLSVETSDDLGQWYGFQELLEKEVLSPAQYNQKIDQVTAEQVVEVVSTLVVPSKVSLSIIGPFEEKEAGRLRALVHQNLL</sequence>
<dbReference type="PANTHER" id="PTHR11851">
    <property type="entry name" value="METALLOPROTEASE"/>
    <property type="match status" value="1"/>
</dbReference>
<dbReference type="EMBL" id="PFNL01000017">
    <property type="protein sequence ID" value="PIZ48052.1"/>
    <property type="molecule type" value="Genomic_DNA"/>
</dbReference>
<dbReference type="InterPro" id="IPR007863">
    <property type="entry name" value="Peptidase_M16_C"/>
</dbReference>
<dbReference type="PANTHER" id="PTHR11851:SF49">
    <property type="entry name" value="MITOCHONDRIAL-PROCESSING PEPTIDASE SUBUNIT ALPHA"/>
    <property type="match status" value="1"/>
</dbReference>
<dbReference type="Pfam" id="PF05193">
    <property type="entry name" value="Peptidase_M16_C"/>
    <property type="match status" value="1"/>
</dbReference>
<feature type="domain" description="Peptidase M16 N-terminal" evidence="2">
    <location>
        <begin position="15"/>
        <end position="162"/>
    </location>
</feature>
<name>A0A2M7TLQ1_UNCKA</name>
<accession>A0A2M7TLQ1</accession>
<dbReference type="Gene3D" id="3.30.830.10">
    <property type="entry name" value="Metalloenzyme, LuxS/M16 peptidase-like"/>
    <property type="match status" value="2"/>
</dbReference>
<feature type="domain" description="Peptidase M16 C-terminal" evidence="3">
    <location>
        <begin position="169"/>
        <end position="342"/>
    </location>
</feature>
<evidence type="ECO:0000259" key="2">
    <source>
        <dbReference type="Pfam" id="PF00675"/>
    </source>
</evidence>
<evidence type="ECO:0000256" key="1">
    <source>
        <dbReference type="ARBA" id="ARBA00007261"/>
    </source>
</evidence>
<dbReference type="SUPFAM" id="SSF63411">
    <property type="entry name" value="LuxS/MPP-like metallohydrolase"/>
    <property type="match status" value="2"/>
</dbReference>
<dbReference type="Proteomes" id="UP000228920">
    <property type="component" value="Unassembled WGS sequence"/>
</dbReference>
<evidence type="ECO:0008006" key="6">
    <source>
        <dbReference type="Google" id="ProtNLM"/>
    </source>
</evidence>
<proteinExistence type="inferred from homology"/>
<organism evidence="4 5">
    <name type="scientific">candidate division WWE3 bacterium CG_4_10_14_0_2_um_filter_41_14</name>
    <dbReference type="NCBI Taxonomy" id="1975072"/>
    <lineage>
        <taxon>Bacteria</taxon>
        <taxon>Katanobacteria</taxon>
    </lineage>
</organism>
<gene>
    <name evidence="4" type="ORF">COY32_00665</name>
</gene>
<evidence type="ECO:0000259" key="3">
    <source>
        <dbReference type="Pfam" id="PF05193"/>
    </source>
</evidence>
<dbReference type="AlphaFoldDB" id="A0A2M7TLQ1"/>
<dbReference type="GO" id="GO:0046872">
    <property type="term" value="F:metal ion binding"/>
    <property type="evidence" value="ECO:0007669"/>
    <property type="project" value="InterPro"/>
</dbReference>
<comment type="similarity">
    <text evidence="1">Belongs to the peptidase M16 family.</text>
</comment>
<comment type="caution">
    <text evidence="4">The sequence shown here is derived from an EMBL/GenBank/DDBJ whole genome shotgun (WGS) entry which is preliminary data.</text>
</comment>